<accession>A0AA39NBD7</accession>
<reference evidence="2" key="1">
    <citation type="submission" date="2023-06" db="EMBL/GenBank/DDBJ databases">
        <authorList>
            <consortium name="Lawrence Berkeley National Laboratory"/>
            <person name="Ahrendt S."/>
            <person name="Sahu N."/>
            <person name="Indic B."/>
            <person name="Wong-Bajracharya J."/>
            <person name="Merenyi Z."/>
            <person name="Ke H.-M."/>
            <person name="Monk M."/>
            <person name="Kocsube S."/>
            <person name="Drula E."/>
            <person name="Lipzen A."/>
            <person name="Balint B."/>
            <person name="Henrissat B."/>
            <person name="Andreopoulos B."/>
            <person name="Martin F.M."/>
            <person name="Harder C.B."/>
            <person name="Rigling D."/>
            <person name="Ford K.L."/>
            <person name="Foster G.D."/>
            <person name="Pangilinan J."/>
            <person name="Papanicolaou A."/>
            <person name="Barry K."/>
            <person name="LaButti K."/>
            <person name="Viragh M."/>
            <person name="Koriabine M."/>
            <person name="Yan M."/>
            <person name="Riley R."/>
            <person name="Champramary S."/>
            <person name="Plett K.L."/>
            <person name="Tsai I.J."/>
            <person name="Slot J."/>
            <person name="Sipos G."/>
            <person name="Plett J."/>
            <person name="Nagy L.G."/>
            <person name="Grigoriev I.V."/>
        </authorList>
    </citation>
    <scope>NUCLEOTIDE SEQUENCE</scope>
    <source>
        <strain evidence="2">CCBAS 213</strain>
    </source>
</reference>
<protein>
    <recommendedName>
        <fullName evidence="4">Secreted protein</fullName>
    </recommendedName>
</protein>
<evidence type="ECO:0000256" key="1">
    <source>
        <dbReference type="SAM" id="SignalP"/>
    </source>
</evidence>
<proteinExistence type="predicted"/>
<dbReference type="GeneID" id="85349849"/>
<comment type="caution">
    <text evidence="2">The sequence shown here is derived from an EMBL/GenBank/DDBJ whole genome shotgun (WGS) entry which is preliminary data.</text>
</comment>
<sequence>MHPLTYSALLVLALHYRLAANHSRHYVRPRYWKIKCLLACTKSTAAESASLHAKRWTRVCGCCDLLTFSETRRSRMSYLPNGCIIGS</sequence>
<keyword evidence="3" id="KW-1185">Reference proteome</keyword>
<organism evidence="2 3">
    <name type="scientific">Armillaria tabescens</name>
    <name type="common">Ringless honey mushroom</name>
    <name type="synonym">Agaricus tabescens</name>
    <dbReference type="NCBI Taxonomy" id="1929756"/>
    <lineage>
        <taxon>Eukaryota</taxon>
        <taxon>Fungi</taxon>
        <taxon>Dikarya</taxon>
        <taxon>Basidiomycota</taxon>
        <taxon>Agaricomycotina</taxon>
        <taxon>Agaricomycetes</taxon>
        <taxon>Agaricomycetidae</taxon>
        <taxon>Agaricales</taxon>
        <taxon>Marasmiineae</taxon>
        <taxon>Physalacriaceae</taxon>
        <taxon>Desarmillaria</taxon>
    </lineage>
</organism>
<evidence type="ECO:0000313" key="2">
    <source>
        <dbReference type="EMBL" id="KAK0462512.1"/>
    </source>
</evidence>
<evidence type="ECO:0008006" key="4">
    <source>
        <dbReference type="Google" id="ProtNLM"/>
    </source>
</evidence>
<gene>
    <name evidence="2" type="ORF">EV420DRAFT_1192488</name>
</gene>
<dbReference type="Proteomes" id="UP001175211">
    <property type="component" value="Unassembled WGS sequence"/>
</dbReference>
<feature type="signal peptide" evidence="1">
    <location>
        <begin position="1"/>
        <end position="19"/>
    </location>
</feature>
<feature type="chain" id="PRO_5041428705" description="Secreted protein" evidence="1">
    <location>
        <begin position="20"/>
        <end position="87"/>
    </location>
</feature>
<evidence type="ECO:0000313" key="3">
    <source>
        <dbReference type="Proteomes" id="UP001175211"/>
    </source>
</evidence>
<keyword evidence="1" id="KW-0732">Signal</keyword>
<dbReference type="RefSeq" id="XP_060334124.1">
    <property type="nucleotide sequence ID" value="XM_060466301.1"/>
</dbReference>
<name>A0AA39NBD7_ARMTA</name>
<dbReference type="EMBL" id="JAUEPS010000009">
    <property type="protein sequence ID" value="KAK0462512.1"/>
    <property type="molecule type" value="Genomic_DNA"/>
</dbReference>
<dbReference type="AlphaFoldDB" id="A0AA39NBD7"/>